<dbReference type="Proteomes" id="UP001178277">
    <property type="component" value="Unassembled WGS sequence"/>
</dbReference>
<comment type="caution">
    <text evidence="4">The sequence shown here is derived from an EMBL/GenBank/DDBJ whole genome shotgun (WGS) entry which is preliminary data.</text>
</comment>
<sequence length="454" mass="51568">MEKKQFQVEYEKIEVPKEDVLNAIQSGVRRATSTDTPKRNKKRLRAYSLSAAAAIFISSSFIFPSMSHVMAEVPLLGKVYMNFNDLVGRNLESQQLITKLNETASNKGIDVSITSAYYDGAAIGVTFNVAGNIKTEQDGGLMGFYEIFDGKEGIDDSKEIVYMEPSEKGYSGHIQLNYPKSELPPDTTFPLEFKSIGDKEGVWKFDIPIKQLPYETIKFNEERRNIGADVKVHFDSIIKGKASTAINYTATFPNEGKYDQVRLEVYNDQGKEIPLLSDGIDLETNKSENHITVKGRTIIPQSLKEKTSYLEIHPKVALHEKNQFVTLEQQTPIEIQSDRQNLSVTVEKMKLKKGNFTVDFQVNDGDMRNWNFSFFKDFARNDITLVKESEKAIYKEPMKHSIKVLDEKELRFRSTFDIGTVSDFSKDNYVIRVNLNSLSANIPLELESVKIDLN</sequence>
<feature type="transmembrane region" description="Helical" evidence="1">
    <location>
        <begin position="46"/>
        <end position="66"/>
    </location>
</feature>
<evidence type="ECO:0000259" key="3">
    <source>
        <dbReference type="Pfam" id="PF18705"/>
    </source>
</evidence>
<evidence type="ECO:0000256" key="1">
    <source>
        <dbReference type="SAM" id="Phobius"/>
    </source>
</evidence>
<evidence type="ECO:0000259" key="2">
    <source>
        <dbReference type="Pfam" id="PF13786"/>
    </source>
</evidence>
<feature type="domain" description="DUF5643" evidence="3">
    <location>
        <begin position="216"/>
        <end position="335"/>
    </location>
</feature>
<proteinExistence type="predicted"/>
<dbReference type="Pfam" id="PF13786">
    <property type="entry name" value="DUF4179"/>
    <property type="match status" value="1"/>
</dbReference>
<keyword evidence="1" id="KW-1133">Transmembrane helix</keyword>
<organism evidence="4 5">
    <name type="scientific">Peribacillus simplex</name>
    <dbReference type="NCBI Taxonomy" id="1478"/>
    <lineage>
        <taxon>Bacteria</taxon>
        <taxon>Bacillati</taxon>
        <taxon>Bacillota</taxon>
        <taxon>Bacilli</taxon>
        <taxon>Bacillales</taxon>
        <taxon>Bacillaceae</taxon>
        <taxon>Peribacillus</taxon>
    </lineage>
</organism>
<keyword evidence="1" id="KW-0472">Membrane</keyword>
<dbReference type="AlphaFoldDB" id="A0AA90PE49"/>
<evidence type="ECO:0000313" key="4">
    <source>
        <dbReference type="EMBL" id="MDP1422077.1"/>
    </source>
</evidence>
<keyword evidence="1" id="KW-0812">Transmembrane</keyword>
<feature type="domain" description="DUF4179" evidence="2">
    <location>
        <begin position="40"/>
        <end position="129"/>
    </location>
</feature>
<accession>A0AA90PE49</accession>
<dbReference type="InterPro" id="IPR025436">
    <property type="entry name" value="DUF4179"/>
</dbReference>
<evidence type="ECO:0000313" key="5">
    <source>
        <dbReference type="Proteomes" id="UP001178277"/>
    </source>
</evidence>
<name>A0AA90PE49_9BACI</name>
<reference evidence="4" key="1">
    <citation type="submission" date="2023-07" db="EMBL/GenBank/DDBJ databases">
        <title>Murine gut Bacillus species.</title>
        <authorList>
            <person name="Gutman E."/>
            <person name="Hashuel R."/>
            <person name="Litvak Y."/>
        </authorList>
    </citation>
    <scope>NUCLEOTIDE SEQUENCE</scope>
    <source>
        <strain evidence="4">RU283</strain>
    </source>
</reference>
<gene>
    <name evidence="4" type="ORF">Q8G35_27920</name>
</gene>
<dbReference type="InterPro" id="IPR040680">
    <property type="entry name" value="DUF5643"/>
</dbReference>
<dbReference type="EMBL" id="JAUUTP010000064">
    <property type="protein sequence ID" value="MDP1422077.1"/>
    <property type="molecule type" value="Genomic_DNA"/>
</dbReference>
<dbReference type="RefSeq" id="WP_305163056.1">
    <property type="nucleotide sequence ID" value="NZ_JAUUTP010000064.1"/>
</dbReference>
<protein>
    <submittedName>
        <fullName evidence="4">DUF4179 domain-containing protein</fullName>
    </submittedName>
</protein>
<dbReference type="Pfam" id="PF18705">
    <property type="entry name" value="DUF5643"/>
    <property type="match status" value="1"/>
</dbReference>
<dbReference type="Gene3D" id="2.60.40.1630">
    <property type="entry name" value="bacillus anthracis domain"/>
    <property type="match status" value="1"/>
</dbReference>